<dbReference type="InterPro" id="IPR003789">
    <property type="entry name" value="Asn/Gln_tRNA_amidoTrase-B-like"/>
</dbReference>
<keyword evidence="3 10" id="KW-0436">Ligase</keyword>
<dbReference type="GO" id="GO:0005524">
    <property type="term" value="F:ATP binding"/>
    <property type="evidence" value="ECO:0007669"/>
    <property type="project" value="UniProtKB-KW"/>
</dbReference>
<dbReference type="SMART" id="SM00845">
    <property type="entry name" value="GatB_Yqey"/>
    <property type="match status" value="1"/>
</dbReference>
<reference evidence="12 13" key="1">
    <citation type="journal article" date="2016" name="Nat. Commun.">
        <title>Thousands of microbial genomes shed light on interconnected biogeochemical processes in an aquifer system.</title>
        <authorList>
            <person name="Anantharaman K."/>
            <person name="Brown C.T."/>
            <person name="Hug L.A."/>
            <person name="Sharon I."/>
            <person name="Castelle C.J."/>
            <person name="Probst A.J."/>
            <person name="Thomas B.C."/>
            <person name="Singh A."/>
            <person name="Wilkins M.J."/>
            <person name="Karaoz U."/>
            <person name="Brodie E.L."/>
            <person name="Williams K.H."/>
            <person name="Hubbard S.S."/>
            <person name="Banfield J.F."/>
        </authorList>
    </citation>
    <scope>NUCLEOTIDE SEQUENCE [LARGE SCALE GENOMIC DNA]</scope>
</reference>
<keyword evidence="4 10" id="KW-0547">Nucleotide-binding</keyword>
<evidence type="ECO:0000256" key="1">
    <source>
        <dbReference type="ARBA" id="ARBA00005306"/>
    </source>
</evidence>
<dbReference type="GO" id="GO:0050566">
    <property type="term" value="F:asparaginyl-tRNA synthase (glutamine-hydrolyzing) activity"/>
    <property type="evidence" value="ECO:0007669"/>
    <property type="project" value="RHEA"/>
</dbReference>
<dbReference type="Pfam" id="PF02934">
    <property type="entry name" value="GatB_N"/>
    <property type="match status" value="1"/>
</dbReference>
<dbReference type="AlphaFoldDB" id="A0A1F5YZK7"/>
<keyword evidence="6 10" id="KW-0648">Protein biosynthesis</keyword>
<feature type="domain" description="Asn/Gln amidotransferase" evidence="11">
    <location>
        <begin position="253"/>
        <end position="411"/>
    </location>
</feature>
<dbReference type="InterPro" id="IPR014746">
    <property type="entry name" value="Gln_synth/guanido_kin_cat_dom"/>
</dbReference>
<evidence type="ECO:0000313" key="12">
    <source>
        <dbReference type="EMBL" id="OGG05628.1"/>
    </source>
</evidence>
<evidence type="ECO:0000256" key="7">
    <source>
        <dbReference type="ARBA" id="ARBA00024799"/>
    </source>
</evidence>
<dbReference type="GO" id="GO:0006412">
    <property type="term" value="P:translation"/>
    <property type="evidence" value="ECO:0007669"/>
    <property type="project" value="UniProtKB-UniRule"/>
</dbReference>
<accession>A0A1F5YZK7</accession>
<dbReference type="InterPro" id="IPR017958">
    <property type="entry name" value="Gln-tRNA_amidoTrfase_suB_CS"/>
</dbReference>
<dbReference type="PANTHER" id="PTHR11659">
    <property type="entry name" value="GLUTAMYL-TRNA GLN AMIDOTRANSFERASE SUBUNIT B MITOCHONDRIAL AND PROKARYOTIC PET112-RELATED"/>
    <property type="match status" value="1"/>
</dbReference>
<comment type="catalytic activity">
    <reaction evidence="9 10">
        <text>L-glutamyl-tRNA(Gln) + L-glutamine + ATP + H2O = L-glutaminyl-tRNA(Gln) + L-glutamate + ADP + phosphate + H(+)</text>
        <dbReference type="Rhea" id="RHEA:17521"/>
        <dbReference type="Rhea" id="RHEA-COMP:9681"/>
        <dbReference type="Rhea" id="RHEA-COMP:9684"/>
        <dbReference type="ChEBI" id="CHEBI:15377"/>
        <dbReference type="ChEBI" id="CHEBI:15378"/>
        <dbReference type="ChEBI" id="CHEBI:29985"/>
        <dbReference type="ChEBI" id="CHEBI:30616"/>
        <dbReference type="ChEBI" id="CHEBI:43474"/>
        <dbReference type="ChEBI" id="CHEBI:58359"/>
        <dbReference type="ChEBI" id="CHEBI:78520"/>
        <dbReference type="ChEBI" id="CHEBI:78521"/>
        <dbReference type="ChEBI" id="CHEBI:456216"/>
    </reaction>
</comment>
<evidence type="ECO:0000256" key="10">
    <source>
        <dbReference type="HAMAP-Rule" id="MF_00121"/>
    </source>
</evidence>
<sequence length="413" mass="47410">MKYYPIIGLEVHVELATKSKMFCGCPADHFGKEPNTQTCPVCLALPGALPVPNKKAIEWTILLGLALDCQINEVSKFDRKNYFYPDLPKGYQISQYDEPFCEWGKLGDIRIRRVHLEEDTGKLLHRDKETLVDFNRSGVPLVEIVTEPDFHSIDEVDIYLKKLQKIIRYLGISSADMEKGSMRLEPSISMTTDYGLPLPAYRVELKNINSFRFVRKALEFEIERQSELLVKGEPLLQQTRGWDETKNKTFAQREKEEAHDYRYFPEPDIPPMRITNDQIEGFKKQIPELPDAKITRFVTQYTLSEYQSNILVEDKQTAMDFENKVKDMPDYSAKDIANSIINKRPLPAKATTTVDETELDEVIKKVLAQNPKAVEDYKNGKMNAFGFLMGMVLKQIKASPDIVRTILQKALSS</sequence>
<dbReference type="PANTHER" id="PTHR11659:SF0">
    <property type="entry name" value="GLUTAMYL-TRNA(GLN) AMIDOTRANSFERASE SUBUNIT B, MITOCHONDRIAL"/>
    <property type="match status" value="1"/>
</dbReference>
<evidence type="ECO:0000259" key="11">
    <source>
        <dbReference type="SMART" id="SM00845"/>
    </source>
</evidence>
<evidence type="ECO:0000256" key="3">
    <source>
        <dbReference type="ARBA" id="ARBA00022598"/>
    </source>
</evidence>
<dbReference type="SUPFAM" id="SSF55931">
    <property type="entry name" value="Glutamine synthetase/guanido kinase"/>
    <property type="match status" value="1"/>
</dbReference>
<dbReference type="SUPFAM" id="SSF89095">
    <property type="entry name" value="GatB/YqeY motif"/>
    <property type="match status" value="2"/>
</dbReference>
<dbReference type="InterPro" id="IPR017959">
    <property type="entry name" value="Asn/Gln-tRNA_amidoTrfase_suB/E"/>
</dbReference>
<evidence type="ECO:0000256" key="4">
    <source>
        <dbReference type="ARBA" id="ARBA00022741"/>
    </source>
</evidence>
<organism evidence="12 13">
    <name type="scientific">Candidatus Gottesmanbacteria bacterium RIFCSPHIGHO2_01_FULL_42_12</name>
    <dbReference type="NCBI Taxonomy" id="1798377"/>
    <lineage>
        <taxon>Bacteria</taxon>
        <taxon>Candidatus Gottesmaniibacteriota</taxon>
    </lineage>
</organism>
<evidence type="ECO:0000256" key="8">
    <source>
        <dbReference type="ARBA" id="ARBA00047380"/>
    </source>
</evidence>
<dbReference type="InterPro" id="IPR006075">
    <property type="entry name" value="Asn/Gln-tRNA_Trfase_suB/E_cat"/>
</dbReference>
<comment type="catalytic activity">
    <reaction evidence="8 10">
        <text>L-aspartyl-tRNA(Asn) + L-glutamine + ATP + H2O = L-asparaginyl-tRNA(Asn) + L-glutamate + ADP + phosphate + 2 H(+)</text>
        <dbReference type="Rhea" id="RHEA:14513"/>
        <dbReference type="Rhea" id="RHEA-COMP:9674"/>
        <dbReference type="Rhea" id="RHEA-COMP:9677"/>
        <dbReference type="ChEBI" id="CHEBI:15377"/>
        <dbReference type="ChEBI" id="CHEBI:15378"/>
        <dbReference type="ChEBI" id="CHEBI:29985"/>
        <dbReference type="ChEBI" id="CHEBI:30616"/>
        <dbReference type="ChEBI" id="CHEBI:43474"/>
        <dbReference type="ChEBI" id="CHEBI:58359"/>
        <dbReference type="ChEBI" id="CHEBI:78515"/>
        <dbReference type="ChEBI" id="CHEBI:78516"/>
        <dbReference type="ChEBI" id="CHEBI:456216"/>
    </reaction>
</comment>
<keyword evidence="5 10" id="KW-0067">ATP-binding</keyword>
<protein>
    <recommendedName>
        <fullName evidence="10">Aspartyl/glutamyl-tRNA(Asn/Gln) amidotransferase subunit B</fullName>
        <shortName evidence="10">Asp/Glu-ADT subunit B</shortName>
        <ecNumber evidence="10">6.3.5.-</ecNumber>
    </recommendedName>
</protein>
<dbReference type="PROSITE" id="PS01234">
    <property type="entry name" value="GATB"/>
    <property type="match status" value="1"/>
</dbReference>
<dbReference type="NCBIfam" id="NF004014">
    <property type="entry name" value="PRK05477.1-4"/>
    <property type="match status" value="1"/>
</dbReference>
<dbReference type="NCBIfam" id="NF004012">
    <property type="entry name" value="PRK05477.1-2"/>
    <property type="match status" value="1"/>
</dbReference>
<dbReference type="Proteomes" id="UP000178681">
    <property type="component" value="Unassembled WGS sequence"/>
</dbReference>
<proteinExistence type="inferred from homology"/>
<dbReference type="GO" id="GO:0050567">
    <property type="term" value="F:glutaminyl-tRNA synthase (glutamine-hydrolyzing) activity"/>
    <property type="evidence" value="ECO:0007669"/>
    <property type="project" value="UniProtKB-UniRule"/>
</dbReference>
<dbReference type="FunFam" id="1.10.10.410:FF:000001">
    <property type="entry name" value="Aspartyl/glutamyl-tRNA(Asn/Gln) amidotransferase subunit B"/>
    <property type="match status" value="1"/>
</dbReference>
<evidence type="ECO:0000256" key="6">
    <source>
        <dbReference type="ARBA" id="ARBA00022917"/>
    </source>
</evidence>
<dbReference type="NCBIfam" id="TIGR00133">
    <property type="entry name" value="gatB"/>
    <property type="match status" value="1"/>
</dbReference>
<dbReference type="Pfam" id="PF02637">
    <property type="entry name" value="GatB_Yqey"/>
    <property type="match status" value="1"/>
</dbReference>
<name>A0A1F5YZK7_9BACT</name>
<dbReference type="InterPro" id="IPR042114">
    <property type="entry name" value="GatB_C_1"/>
</dbReference>
<dbReference type="Gene3D" id="1.10.150.380">
    <property type="entry name" value="GatB domain, N-terminal subdomain"/>
    <property type="match status" value="1"/>
</dbReference>
<evidence type="ECO:0000256" key="2">
    <source>
        <dbReference type="ARBA" id="ARBA00011123"/>
    </source>
</evidence>
<comment type="subunit">
    <text evidence="2 10">Heterotrimer of A, B and C subunits.</text>
</comment>
<dbReference type="EMBL" id="MFJG01000032">
    <property type="protein sequence ID" value="OGG05628.1"/>
    <property type="molecule type" value="Genomic_DNA"/>
</dbReference>
<evidence type="ECO:0000313" key="13">
    <source>
        <dbReference type="Proteomes" id="UP000178681"/>
    </source>
</evidence>
<dbReference type="InterPro" id="IPR023168">
    <property type="entry name" value="GatB_Yqey_C_2"/>
</dbReference>
<dbReference type="EC" id="6.3.5.-" evidence="10"/>
<dbReference type="Gene3D" id="1.10.10.410">
    <property type="match status" value="1"/>
</dbReference>
<gene>
    <name evidence="10" type="primary">gatB</name>
    <name evidence="12" type="ORF">A2872_00680</name>
</gene>
<dbReference type="InterPro" id="IPR018027">
    <property type="entry name" value="Asn/Gln_amidotransferase"/>
</dbReference>
<evidence type="ECO:0000256" key="5">
    <source>
        <dbReference type="ARBA" id="ARBA00022840"/>
    </source>
</evidence>
<dbReference type="GO" id="GO:0070681">
    <property type="term" value="P:glutaminyl-tRNAGln biosynthesis via transamidation"/>
    <property type="evidence" value="ECO:0007669"/>
    <property type="project" value="TreeGrafter"/>
</dbReference>
<dbReference type="InterPro" id="IPR004413">
    <property type="entry name" value="GatB"/>
</dbReference>
<dbReference type="STRING" id="1798377.A2872_00680"/>
<comment type="function">
    <text evidence="7 10">Allows the formation of correctly charged Asn-tRNA(Asn) or Gln-tRNA(Gln) through the transamidation of misacylated Asp-tRNA(Asn) or Glu-tRNA(Gln) in organisms which lack either or both of asparaginyl-tRNA or glutaminyl-tRNA synthetases. The reaction takes place in the presence of glutamine and ATP through an activated phospho-Asp-tRNA(Asn) or phospho-Glu-tRNA(Gln).</text>
</comment>
<evidence type="ECO:0000256" key="9">
    <source>
        <dbReference type="ARBA" id="ARBA00047913"/>
    </source>
</evidence>
<comment type="similarity">
    <text evidence="1 10">Belongs to the GatB/GatE family. GatB subfamily.</text>
</comment>
<dbReference type="HAMAP" id="MF_00121">
    <property type="entry name" value="GatB"/>
    <property type="match status" value="1"/>
</dbReference>
<comment type="caution">
    <text evidence="12">The sequence shown here is derived from an EMBL/GenBank/DDBJ whole genome shotgun (WGS) entry which is preliminary data.</text>
</comment>